<accession>A0A485KQP5</accession>
<reference evidence="2 3" key="1">
    <citation type="submission" date="2019-03" db="EMBL/GenBank/DDBJ databases">
        <authorList>
            <person name="Gaulin E."/>
            <person name="Dumas B."/>
        </authorList>
    </citation>
    <scope>NUCLEOTIDE SEQUENCE [LARGE SCALE GENOMIC DNA]</scope>
    <source>
        <strain evidence="2">CBS 568.67</strain>
    </source>
</reference>
<sequence>MPDASTAQQPHQEPRKKTVGFTQATIYWFQMDYGGSAVPDATGPPIGLARRHVDLETIDLFPGQPQPCVERKWRRRVGRLDLAKRIVLLQKAGYSRMDIMQMCREAITIRQSRAASSNNDQGGAYKINFDGE</sequence>
<organism evidence="2 3">
    <name type="scientific">Aphanomyces stellatus</name>
    <dbReference type="NCBI Taxonomy" id="120398"/>
    <lineage>
        <taxon>Eukaryota</taxon>
        <taxon>Sar</taxon>
        <taxon>Stramenopiles</taxon>
        <taxon>Oomycota</taxon>
        <taxon>Saprolegniomycetes</taxon>
        <taxon>Saprolegniales</taxon>
        <taxon>Verrucalvaceae</taxon>
        <taxon>Aphanomyces</taxon>
    </lineage>
</organism>
<dbReference type="AlphaFoldDB" id="A0A485KQP5"/>
<keyword evidence="3" id="KW-1185">Reference proteome</keyword>
<dbReference type="Proteomes" id="UP000332933">
    <property type="component" value="Unassembled WGS sequence"/>
</dbReference>
<name>A0A485KQP5_9STRA</name>
<proteinExistence type="predicted"/>
<dbReference type="EMBL" id="VJMH01005200">
    <property type="protein sequence ID" value="KAF0699047.1"/>
    <property type="molecule type" value="Genomic_DNA"/>
</dbReference>
<reference evidence="1" key="2">
    <citation type="submission" date="2019-06" db="EMBL/GenBank/DDBJ databases">
        <title>Genomics analysis of Aphanomyces spp. identifies a new class of oomycete effector associated with host adaptation.</title>
        <authorList>
            <person name="Gaulin E."/>
        </authorList>
    </citation>
    <scope>NUCLEOTIDE SEQUENCE</scope>
    <source>
        <strain evidence="1">CBS 578.67</strain>
    </source>
</reference>
<evidence type="ECO:0000313" key="2">
    <source>
        <dbReference type="EMBL" id="VFT87235.1"/>
    </source>
</evidence>
<dbReference type="OrthoDB" id="5946974at2759"/>
<evidence type="ECO:0000313" key="1">
    <source>
        <dbReference type="EMBL" id="KAF0699047.1"/>
    </source>
</evidence>
<gene>
    <name evidence="2" type="primary">Aste57867_10361</name>
    <name evidence="1" type="ORF">As57867_010321</name>
    <name evidence="2" type="ORF">ASTE57867_10361</name>
</gene>
<evidence type="ECO:0000313" key="3">
    <source>
        <dbReference type="Proteomes" id="UP000332933"/>
    </source>
</evidence>
<protein>
    <submittedName>
        <fullName evidence="2">Aste57867_10361 protein</fullName>
    </submittedName>
</protein>
<dbReference type="EMBL" id="CAADRA010005221">
    <property type="protein sequence ID" value="VFT87235.1"/>
    <property type="molecule type" value="Genomic_DNA"/>
</dbReference>